<comment type="subcellular location">
    <subcellularLocation>
        <location evidence="1">Cell membrane</location>
        <topology evidence="1">Single-pass membrane protein</topology>
    </subcellularLocation>
    <subcellularLocation>
        <location evidence="7">Cell membrane</location>
        <topology evidence="7">Single-pass type II membrane protein</topology>
    </subcellularLocation>
</comment>
<evidence type="ECO:0000256" key="4">
    <source>
        <dbReference type="ARBA" id="ARBA00022692"/>
    </source>
</evidence>
<feature type="transmembrane region" description="Helical" evidence="8">
    <location>
        <begin position="29"/>
        <end position="50"/>
    </location>
</feature>
<dbReference type="EMBL" id="JAAIYO010000010">
    <property type="protein sequence ID" value="MBE4752015.1"/>
    <property type="molecule type" value="Genomic_DNA"/>
</dbReference>
<keyword evidence="7" id="KW-0653">Protein transport</keyword>
<dbReference type="PANTHER" id="PTHR30558">
    <property type="entry name" value="EXBD MEMBRANE COMPONENT OF PMF-DRIVEN MACROMOLECULE IMPORT SYSTEM"/>
    <property type="match status" value="1"/>
</dbReference>
<evidence type="ECO:0000256" key="7">
    <source>
        <dbReference type="RuleBase" id="RU003879"/>
    </source>
</evidence>
<dbReference type="InterPro" id="IPR003400">
    <property type="entry name" value="ExbD"/>
</dbReference>
<comment type="caution">
    <text evidence="9">The sequence shown here is derived from an EMBL/GenBank/DDBJ whole genome shotgun (WGS) entry which is preliminary data.</text>
</comment>
<evidence type="ECO:0000313" key="9">
    <source>
        <dbReference type="EMBL" id="MBE4752015.1"/>
    </source>
</evidence>
<keyword evidence="5 8" id="KW-1133">Transmembrane helix</keyword>
<gene>
    <name evidence="9" type="ORF">G4177_27995</name>
</gene>
<organism evidence="9 10">
    <name type="scientific">Corallococcus soli</name>
    <dbReference type="NCBI Taxonomy" id="2710757"/>
    <lineage>
        <taxon>Bacteria</taxon>
        <taxon>Pseudomonadati</taxon>
        <taxon>Myxococcota</taxon>
        <taxon>Myxococcia</taxon>
        <taxon>Myxococcales</taxon>
        <taxon>Cystobacterineae</taxon>
        <taxon>Myxococcaceae</taxon>
        <taxon>Corallococcus</taxon>
    </lineage>
</organism>
<dbReference type="Proteomes" id="UP001516472">
    <property type="component" value="Unassembled WGS sequence"/>
</dbReference>
<evidence type="ECO:0000256" key="1">
    <source>
        <dbReference type="ARBA" id="ARBA00004162"/>
    </source>
</evidence>
<evidence type="ECO:0000313" key="10">
    <source>
        <dbReference type="Proteomes" id="UP001516472"/>
    </source>
</evidence>
<keyword evidence="3" id="KW-1003">Cell membrane</keyword>
<accession>A0ABR9PVS4</accession>
<evidence type="ECO:0000256" key="5">
    <source>
        <dbReference type="ARBA" id="ARBA00022989"/>
    </source>
</evidence>
<protein>
    <submittedName>
        <fullName evidence="9">Biopolymer transporter ExbD</fullName>
    </submittedName>
</protein>
<reference evidence="9 10" key="1">
    <citation type="submission" date="2020-02" db="EMBL/GenBank/DDBJ databases">
        <authorList>
            <person name="Babadi Z.K."/>
            <person name="Risdian C."/>
            <person name="Ebrahimipour G.H."/>
            <person name="Wink J."/>
        </authorList>
    </citation>
    <scope>NUCLEOTIDE SEQUENCE [LARGE SCALE GENOMIC DNA]</scope>
    <source>
        <strain evidence="9 10">ZKHCc1 1396</strain>
    </source>
</reference>
<dbReference type="RefSeq" id="WP_193429208.1">
    <property type="nucleotide sequence ID" value="NZ_CBCSIP010000182.1"/>
</dbReference>
<name>A0ABR9PVS4_9BACT</name>
<keyword evidence="10" id="KW-1185">Reference proteome</keyword>
<evidence type="ECO:0000256" key="8">
    <source>
        <dbReference type="SAM" id="Phobius"/>
    </source>
</evidence>
<comment type="similarity">
    <text evidence="2 7">Belongs to the ExbD/TolR family.</text>
</comment>
<proteinExistence type="inferred from homology"/>
<evidence type="ECO:0000256" key="2">
    <source>
        <dbReference type="ARBA" id="ARBA00005811"/>
    </source>
</evidence>
<evidence type="ECO:0000256" key="3">
    <source>
        <dbReference type="ARBA" id="ARBA00022475"/>
    </source>
</evidence>
<evidence type="ECO:0000256" key="6">
    <source>
        <dbReference type="ARBA" id="ARBA00023136"/>
    </source>
</evidence>
<sequence length="176" mass="18773">MALYYSRRKLKPREEEEGGELNIVPYLDILMNLIIFMLLSITGLTAFGALNVSAPTYGGGASASAGQAEAEAPKLNLQVLISEKGLYVRGNGKEAAAPEGGAPTLPKLASGAYDYAALNAQLVKIKAEFPQETKVILVADPGVHYEALIHTMDALRETATPTNRKLLFPDVTLGTL</sequence>
<keyword evidence="6 8" id="KW-0472">Membrane</keyword>
<keyword evidence="4 7" id="KW-0812">Transmembrane</keyword>
<dbReference type="Pfam" id="PF02472">
    <property type="entry name" value="ExbD"/>
    <property type="match status" value="1"/>
</dbReference>
<keyword evidence="7" id="KW-0813">Transport</keyword>